<evidence type="ECO:0000256" key="5">
    <source>
        <dbReference type="ARBA" id="ARBA00023002"/>
    </source>
</evidence>
<protein>
    <recommendedName>
        <fullName evidence="7">TauD/TfdA-like domain-containing protein</fullName>
    </recommendedName>
</protein>
<organism evidence="8 9">
    <name type="scientific">Chaetomium globosum (strain ATCC 6205 / CBS 148.51 / DSM 1962 / NBRC 6347 / NRRL 1970)</name>
    <name type="common">Soil fungus</name>
    <dbReference type="NCBI Taxonomy" id="306901"/>
    <lineage>
        <taxon>Eukaryota</taxon>
        <taxon>Fungi</taxon>
        <taxon>Dikarya</taxon>
        <taxon>Ascomycota</taxon>
        <taxon>Pezizomycotina</taxon>
        <taxon>Sordariomycetes</taxon>
        <taxon>Sordariomycetidae</taxon>
        <taxon>Sordariales</taxon>
        <taxon>Chaetomiaceae</taxon>
        <taxon>Chaetomium</taxon>
    </lineage>
</organism>
<dbReference type="PANTHER" id="PTHR10696:SF25">
    <property type="entry name" value="OXIDOREDUCTASE AIM17-RELATED"/>
    <property type="match status" value="1"/>
</dbReference>
<keyword evidence="6" id="KW-0408">Iron</keyword>
<dbReference type="VEuPathDB" id="FungiDB:CHGG_02338"/>
<keyword evidence="4" id="KW-0223">Dioxygenase</keyword>
<dbReference type="PANTHER" id="PTHR10696">
    <property type="entry name" value="GAMMA-BUTYROBETAINE HYDROXYLASE-RELATED"/>
    <property type="match status" value="1"/>
</dbReference>
<dbReference type="InParanoid" id="Q2HBR6"/>
<dbReference type="STRING" id="306901.Q2HBR6"/>
<comment type="similarity">
    <text evidence="2">Belongs to the gamma-BBH/TMLD family.</text>
</comment>
<evidence type="ECO:0000313" key="9">
    <source>
        <dbReference type="Proteomes" id="UP000001056"/>
    </source>
</evidence>
<gene>
    <name evidence="8" type="ORF">CHGG_02338</name>
</gene>
<dbReference type="InterPro" id="IPR042098">
    <property type="entry name" value="TauD-like_sf"/>
</dbReference>
<evidence type="ECO:0000256" key="2">
    <source>
        <dbReference type="ARBA" id="ARBA00008654"/>
    </source>
</evidence>
<reference evidence="9" key="1">
    <citation type="journal article" date="2015" name="Genome Announc.">
        <title>Draft genome sequence of the cellulolytic fungus Chaetomium globosum.</title>
        <authorList>
            <person name="Cuomo C.A."/>
            <person name="Untereiner W.A."/>
            <person name="Ma L.-J."/>
            <person name="Grabherr M."/>
            <person name="Birren B.W."/>
        </authorList>
    </citation>
    <scope>NUCLEOTIDE SEQUENCE [LARGE SCALE GENOMIC DNA]</scope>
    <source>
        <strain evidence="9">ATCC 6205 / CBS 148.51 / DSM 1962 / NBRC 6347 / NRRL 1970</strain>
    </source>
</reference>
<name>Q2HBR6_CHAGB</name>
<dbReference type="GO" id="GO:0051213">
    <property type="term" value="F:dioxygenase activity"/>
    <property type="evidence" value="ECO:0007669"/>
    <property type="project" value="UniProtKB-KW"/>
</dbReference>
<evidence type="ECO:0000256" key="4">
    <source>
        <dbReference type="ARBA" id="ARBA00022964"/>
    </source>
</evidence>
<dbReference type="OrthoDB" id="406634at2759"/>
<dbReference type="GO" id="GO:0045329">
    <property type="term" value="P:carnitine biosynthetic process"/>
    <property type="evidence" value="ECO:0007669"/>
    <property type="project" value="TreeGrafter"/>
</dbReference>
<dbReference type="HOGENOM" id="CLU_1524966_0_0_1"/>
<keyword evidence="5" id="KW-0560">Oxidoreductase</keyword>
<dbReference type="InterPro" id="IPR003819">
    <property type="entry name" value="TauD/TfdA-like"/>
</dbReference>
<feature type="domain" description="TauD/TfdA-like" evidence="7">
    <location>
        <begin position="19"/>
        <end position="125"/>
    </location>
</feature>
<proteinExistence type="inferred from homology"/>
<accession>Q2HBR6</accession>
<dbReference type="RefSeq" id="XP_001228854.1">
    <property type="nucleotide sequence ID" value="XM_001228853.1"/>
</dbReference>
<comment type="cofactor">
    <cofactor evidence="1">
        <name>Fe(2+)</name>
        <dbReference type="ChEBI" id="CHEBI:29033"/>
    </cofactor>
</comment>
<dbReference type="GO" id="GO:0046872">
    <property type="term" value="F:metal ion binding"/>
    <property type="evidence" value="ECO:0007669"/>
    <property type="project" value="UniProtKB-KW"/>
</dbReference>
<keyword evidence="3" id="KW-0479">Metal-binding</keyword>
<sequence length="176" mass="19570">MTTRLSNPRSPTSDAPDTIFVTDVPADESAVERVASRIGPVQETFYGRTWDVRNKARAENVAYTDKFLCLHQDLMYHDPVPGLQLLHCLANTCEGGESLFSHAVRAAYELRITQRKSRWLKGTYVSRQDYAAAAERQSKHVLPARGAPYSMWEEEAAMEGALLAQGRKVDAGASRA</sequence>
<evidence type="ECO:0000256" key="1">
    <source>
        <dbReference type="ARBA" id="ARBA00001954"/>
    </source>
</evidence>
<evidence type="ECO:0000256" key="3">
    <source>
        <dbReference type="ARBA" id="ARBA00022723"/>
    </source>
</evidence>
<dbReference type="GO" id="GO:0005739">
    <property type="term" value="C:mitochondrion"/>
    <property type="evidence" value="ECO:0007669"/>
    <property type="project" value="TreeGrafter"/>
</dbReference>
<evidence type="ECO:0000256" key="6">
    <source>
        <dbReference type="ARBA" id="ARBA00023004"/>
    </source>
</evidence>
<dbReference type="Proteomes" id="UP000001056">
    <property type="component" value="Unassembled WGS sequence"/>
</dbReference>
<dbReference type="SUPFAM" id="SSF51197">
    <property type="entry name" value="Clavaminate synthase-like"/>
    <property type="match status" value="1"/>
</dbReference>
<dbReference type="Pfam" id="PF02668">
    <property type="entry name" value="TauD"/>
    <property type="match status" value="1"/>
</dbReference>
<dbReference type="InterPro" id="IPR050411">
    <property type="entry name" value="AlphaKG_dependent_hydroxylases"/>
</dbReference>
<dbReference type="eggNOG" id="KOG3888">
    <property type="taxonomic scope" value="Eukaryota"/>
</dbReference>
<evidence type="ECO:0000259" key="7">
    <source>
        <dbReference type="Pfam" id="PF02668"/>
    </source>
</evidence>
<dbReference type="GeneID" id="4388419"/>
<dbReference type="EMBL" id="CH408030">
    <property type="protein sequence ID" value="EAQ90403.1"/>
    <property type="molecule type" value="Genomic_DNA"/>
</dbReference>
<keyword evidence="9" id="KW-1185">Reference proteome</keyword>
<dbReference type="Gene3D" id="3.60.130.10">
    <property type="entry name" value="Clavaminate synthase-like"/>
    <property type="match status" value="1"/>
</dbReference>
<dbReference type="AlphaFoldDB" id="Q2HBR6"/>
<evidence type="ECO:0000313" key="8">
    <source>
        <dbReference type="EMBL" id="EAQ90403.1"/>
    </source>
</evidence>